<dbReference type="AlphaFoldDB" id="A0A4Z2JB28"/>
<sequence length="139" mass="14599">MGVSGYEDVLYVVCRQLTGLLCLPVLAIGHPAAWLHVCLINAPEAQFLFVERPADISRAVQLTGSVVVEDMCKHPRVAVEEELLALGIIVKVVGRIGLGQPGEASAGQSAQGAAVCLMSDPSHVYHNAILVVAQAHGVP</sequence>
<protein>
    <submittedName>
        <fullName evidence="1">Uncharacterized protein</fullName>
    </submittedName>
</protein>
<evidence type="ECO:0000313" key="2">
    <source>
        <dbReference type="Proteomes" id="UP000314294"/>
    </source>
</evidence>
<name>A0A4Z2JB28_9TELE</name>
<gene>
    <name evidence="1" type="ORF">EYF80_002789</name>
</gene>
<accession>A0A4Z2JB28</accession>
<evidence type="ECO:0000313" key="1">
    <source>
        <dbReference type="EMBL" id="TNN87034.1"/>
    </source>
</evidence>
<organism evidence="1 2">
    <name type="scientific">Liparis tanakae</name>
    <name type="common">Tanaka's snailfish</name>
    <dbReference type="NCBI Taxonomy" id="230148"/>
    <lineage>
        <taxon>Eukaryota</taxon>
        <taxon>Metazoa</taxon>
        <taxon>Chordata</taxon>
        <taxon>Craniata</taxon>
        <taxon>Vertebrata</taxon>
        <taxon>Euteleostomi</taxon>
        <taxon>Actinopterygii</taxon>
        <taxon>Neopterygii</taxon>
        <taxon>Teleostei</taxon>
        <taxon>Neoteleostei</taxon>
        <taxon>Acanthomorphata</taxon>
        <taxon>Eupercaria</taxon>
        <taxon>Perciformes</taxon>
        <taxon>Cottioidei</taxon>
        <taxon>Cottales</taxon>
        <taxon>Liparidae</taxon>
        <taxon>Liparis</taxon>
    </lineage>
</organism>
<reference evidence="1 2" key="1">
    <citation type="submission" date="2019-03" db="EMBL/GenBank/DDBJ databases">
        <title>First draft genome of Liparis tanakae, snailfish: a comprehensive survey of snailfish specific genes.</title>
        <authorList>
            <person name="Kim W."/>
            <person name="Song I."/>
            <person name="Jeong J.-H."/>
            <person name="Kim D."/>
            <person name="Kim S."/>
            <person name="Ryu S."/>
            <person name="Song J.Y."/>
            <person name="Lee S.K."/>
        </authorList>
    </citation>
    <scope>NUCLEOTIDE SEQUENCE [LARGE SCALE GENOMIC DNA]</scope>
    <source>
        <tissue evidence="1">Muscle</tissue>
    </source>
</reference>
<proteinExistence type="predicted"/>
<dbReference type="EMBL" id="SRLO01000012">
    <property type="protein sequence ID" value="TNN87034.1"/>
    <property type="molecule type" value="Genomic_DNA"/>
</dbReference>
<keyword evidence="2" id="KW-1185">Reference proteome</keyword>
<dbReference type="Proteomes" id="UP000314294">
    <property type="component" value="Unassembled WGS sequence"/>
</dbReference>
<comment type="caution">
    <text evidence="1">The sequence shown here is derived from an EMBL/GenBank/DDBJ whole genome shotgun (WGS) entry which is preliminary data.</text>
</comment>